<dbReference type="GeneID" id="25412615"/>
<dbReference type="AlphaFoldDB" id="A0A074WFB5"/>
<sequence>TSLSCDPAQRSSVEKKNKTPIPQLYSAISLPDTLLVQAVMEHVKQELPEHTFNHSMRVVYHGEMEFFSHRRMAIASQRFPDWKFSAETWLLTCLFHNIDTVNKQTRGTLMSFEFYGGYLAMAQLQKLNSPATQAEIVAEALIRHQDTVETGNITTIGLLTQLTTQFNNMGCHADYIHLDTIKDVVKNYLRREWSVCFSTKIREEVSIKPWCQTTASTPRFPQVVQHSELMAPYDNRY</sequence>
<feature type="non-terminal residue" evidence="1">
    <location>
        <position position="1"/>
    </location>
</feature>
<proteinExistence type="predicted"/>
<keyword evidence="2" id="KW-1185">Reference proteome</keyword>
<reference evidence="1 2" key="1">
    <citation type="journal article" date="2014" name="BMC Genomics">
        <title>Genome sequencing of four Aureobasidium pullulans varieties: biotechnological potential, stress tolerance, and description of new species.</title>
        <authorList>
            <person name="Gostin Ar C."/>
            <person name="Ohm R.A."/>
            <person name="Kogej T."/>
            <person name="Sonjak S."/>
            <person name="Turk M."/>
            <person name="Zajc J."/>
            <person name="Zalar P."/>
            <person name="Grube M."/>
            <person name="Sun H."/>
            <person name="Han J."/>
            <person name="Sharma A."/>
            <person name="Chiniquy J."/>
            <person name="Ngan C.Y."/>
            <person name="Lipzen A."/>
            <person name="Barry K."/>
            <person name="Grigoriev I.V."/>
            <person name="Gunde-Cimerman N."/>
        </authorList>
    </citation>
    <scope>NUCLEOTIDE SEQUENCE [LARGE SCALE GENOMIC DNA]</scope>
    <source>
        <strain evidence="1 2">CBS 147.97</strain>
    </source>
</reference>
<organism evidence="1 2">
    <name type="scientific">Aureobasidium namibiae CBS 147.97</name>
    <dbReference type="NCBI Taxonomy" id="1043004"/>
    <lineage>
        <taxon>Eukaryota</taxon>
        <taxon>Fungi</taxon>
        <taxon>Dikarya</taxon>
        <taxon>Ascomycota</taxon>
        <taxon>Pezizomycotina</taxon>
        <taxon>Dothideomycetes</taxon>
        <taxon>Dothideomycetidae</taxon>
        <taxon>Dothideales</taxon>
        <taxon>Saccotheciaceae</taxon>
        <taxon>Aureobasidium</taxon>
    </lineage>
</organism>
<dbReference type="InterPro" id="IPR017771">
    <property type="entry name" value="Cyanamide_hydratase_HD"/>
</dbReference>
<protein>
    <submittedName>
        <fullName evidence="1">Putative cyanamide hydratase</fullName>
    </submittedName>
</protein>
<dbReference type="PANTHER" id="PTHR35569">
    <property type="entry name" value="CYANAMIDE HYDRATASE DDI2-RELATED"/>
    <property type="match status" value="1"/>
</dbReference>
<dbReference type="EMBL" id="KL584728">
    <property type="protein sequence ID" value="KEQ68567.1"/>
    <property type="molecule type" value="Genomic_DNA"/>
</dbReference>
<gene>
    <name evidence="1" type="ORF">M436DRAFT_58220</name>
</gene>
<evidence type="ECO:0000313" key="2">
    <source>
        <dbReference type="Proteomes" id="UP000027730"/>
    </source>
</evidence>
<dbReference type="HOGENOM" id="CLU_079935_0_0_1"/>
<dbReference type="RefSeq" id="XP_013422737.1">
    <property type="nucleotide sequence ID" value="XM_013567283.1"/>
</dbReference>
<dbReference type="NCBIfam" id="TIGR03401">
    <property type="entry name" value="cyanamide_fam"/>
    <property type="match status" value="1"/>
</dbReference>
<dbReference type="STRING" id="1043004.A0A074WFB5"/>
<dbReference type="OrthoDB" id="409121at2759"/>
<accession>A0A074WFB5</accession>
<evidence type="ECO:0000313" key="1">
    <source>
        <dbReference type="EMBL" id="KEQ68567.1"/>
    </source>
</evidence>
<dbReference type="SUPFAM" id="SSF109604">
    <property type="entry name" value="HD-domain/PDEase-like"/>
    <property type="match status" value="1"/>
</dbReference>
<name>A0A074WFB5_9PEZI</name>
<dbReference type="PANTHER" id="PTHR35569:SF1">
    <property type="entry name" value="CYANAMIDE HYDRATASE DDI2-RELATED"/>
    <property type="match status" value="1"/>
</dbReference>
<dbReference type="Proteomes" id="UP000027730">
    <property type="component" value="Unassembled WGS sequence"/>
</dbReference>